<keyword evidence="4 6" id="KW-1133">Transmembrane helix</keyword>
<evidence type="ECO:0000256" key="1">
    <source>
        <dbReference type="ARBA" id="ARBA00004162"/>
    </source>
</evidence>
<comment type="pathway">
    <text evidence="6">Glycan metabolism; bacterial cellulose biosynthesis.</text>
</comment>
<keyword evidence="5 6" id="KW-0472">Membrane</keyword>
<name>A0A2R4WUD1_9HYPH</name>
<sequence>MLRRLAALRRFVVRGTVPVPAVSGLARDRTGAGSAGQERRASCGRTVAALVLCLSATPTLAQSFLGTGPTERLTLPPAGEPFRAAPPRPQGQGPLGQGPQGQGTQGQGPQGQPPEANPARRGMAVVAAVEAARRFPAGARGYRLAGEEDALQFPVYLTEAQARGSAKLRVSYLSAISVAPESSELSGSVNGTKVGWTRIQAPGAVKVVEFPIPEGLLRPGYNAVALAASQRHRVDCSTEATYELWTQIDPSRSGLVVGQAADLDLKTLAALEPDESGALPIGVLLTERPSPERLERMIGAVQAVALVGRLARPAVSFGQALSGRAGLNLVVGTAAEIRGTEGLEELGPITGPRVAVLAPRGSRAPTVVVTGPSAADVRQAIATLAASGDGSGTPAGTRLAELSRGYPVQGGESLTLEQLGVASREFNGRLLRVGFAVRFPADFVPADYGKVILHLAGGYAAGLEPSARIVVDINGRNAASVPLPYSRGEVFTDSAIPLPLSLWRPGLNRVEISAQLPTAADRTCDTLAPGAKRARFLFLDRTRIDVPALARAVRSPDLAAVKAGAVPFLAPGLSPAGPRPRLVLPTPDRDSASAAATLAARLAIAAGRVIDFEIGSDEREAGGGAHLIVAPVRALTPAALEAVGLDPAQIRGIWEGRAETVATPGPFGAEGVVTLDRLRRNLPMRCALPALTTPLRTAAAVPAQAPVQATTPAPAPDPAEAPADSEADLFARWDESARGFGVVPAVLANAWTGLIQRAAETRDLALRLAGGPAPEAVPLNPRASVIIAQGAGGRLADGTVLVTAPNASMLKASVSCLVDPVVWTGLVGQAAFLDASDGSLSTVQPKRIGLIETQSRGLANLRLVSAAWLSLNPGAYVAMTLVMALCLGLATTSLVRQLGRRNR</sequence>
<evidence type="ECO:0000313" key="8">
    <source>
        <dbReference type="EMBL" id="AWB25134.1"/>
    </source>
</evidence>
<keyword evidence="6" id="KW-0997">Cell inner membrane</keyword>
<dbReference type="GO" id="GO:0030244">
    <property type="term" value="P:cellulose biosynthetic process"/>
    <property type="evidence" value="ECO:0007669"/>
    <property type="project" value="UniProtKB-KW"/>
</dbReference>
<keyword evidence="6" id="KW-0135">Cellulose biosynthesis</keyword>
<evidence type="ECO:0000256" key="2">
    <source>
        <dbReference type="ARBA" id="ARBA00022475"/>
    </source>
</evidence>
<feature type="compositionally biased region" description="Gly residues" evidence="7">
    <location>
        <begin position="93"/>
        <end position="109"/>
    </location>
</feature>
<comment type="similarity">
    <text evidence="6">Belongs to the AcsB/BcsB family.</text>
</comment>
<feature type="region of interest" description="Disordered" evidence="7">
    <location>
        <begin position="65"/>
        <end position="122"/>
    </location>
</feature>
<feature type="transmembrane region" description="Helical" evidence="6">
    <location>
        <begin position="875"/>
        <end position="895"/>
    </location>
</feature>
<comment type="subcellular location">
    <subcellularLocation>
        <location evidence="6">Cell inner membrane</location>
    </subcellularLocation>
    <subcellularLocation>
        <location evidence="1">Cell membrane</location>
        <topology evidence="1">Single-pass membrane protein</topology>
    </subcellularLocation>
</comment>
<proteinExistence type="inferred from homology"/>
<dbReference type="GO" id="GO:0005886">
    <property type="term" value="C:plasma membrane"/>
    <property type="evidence" value="ECO:0007669"/>
    <property type="project" value="UniProtKB-SubCell"/>
</dbReference>
<dbReference type="InterPro" id="IPR018513">
    <property type="entry name" value="Cell_synthase_bac"/>
</dbReference>
<dbReference type="OrthoDB" id="7615145at2"/>
<dbReference type="GO" id="GO:0006011">
    <property type="term" value="P:UDP-alpha-D-glucose metabolic process"/>
    <property type="evidence" value="ECO:0007669"/>
    <property type="project" value="InterPro"/>
</dbReference>
<protein>
    <recommendedName>
        <fullName evidence="6">Cyclic di-GMP-binding protein</fullName>
    </recommendedName>
    <alternativeName>
        <fullName evidence="6">Cellulose synthase regulatory subunit</fullName>
    </alternativeName>
</protein>
<accession>A0A2R4WUD1</accession>
<evidence type="ECO:0000313" key="9">
    <source>
        <dbReference type="Proteomes" id="UP000244755"/>
    </source>
</evidence>
<evidence type="ECO:0000256" key="7">
    <source>
        <dbReference type="SAM" id="MobiDB-lite"/>
    </source>
</evidence>
<dbReference type="Proteomes" id="UP000244755">
    <property type="component" value="Chromosome 1"/>
</dbReference>
<evidence type="ECO:0000256" key="4">
    <source>
        <dbReference type="ARBA" id="ARBA00022989"/>
    </source>
</evidence>
<dbReference type="Gene3D" id="2.60.120.260">
    <property type="entry name" value="Galactose-binding domain-like"/>
    <property type="match status" value="2"/>
</dbReference>
<comment type="subunit">
    <text evidence="6">Tightly associated with the cellulose synthase catalytic subunit.</text>
</comment>
<keyword evidence="3 6" id="KW-0812">Transmembrane</keyword>
<dbReference type="EMBL" id="CP028843">
    <property type="protein sequence ID" value="AWB25134.1"/>
    <property type="molecule type" value="Genomic_DNA"/>
</dbReference>
<dbReference type="PANTHER" id="PTHR39083:SF1">
    <property type="entry name" value="CYCLIC DI-GMP-BINDING PROTEIN"/>
    <property type="match status" value="1"/>
</dbReference>
<dbReference type="PANTHER" id="PTHR39083">
    <property type="entry name" value="CYCLIC DI-GMP-BINDING PROTEIN"/>
    <property type="match status" value="1"/>
</dbReference>
<comment type="function">
    <text evidence="6">Binds the cellulose synthase activator, bis-(3'-5') cyclic diguanylic acid (c-di-GMP).</text>
</comment>
<keyword evidence="2 6" id="KW-1003">Cell membrane</keyword>
<dbReference type="KEGG" id="mee:DA075_26995"/>
<gene>
    <name evidence="8" type="ORF">DA075_26995</name>
</gene>
<keyword evidence="9" id="KW-1185">Reference proteome</keyword>
<dbReference type="AlphaFoldDB" id="A0A2R4WUD1"/>
<dbReference type="Pfam" id="PF03170">
    <property type="entry name" value="BcsB"/>
    <property type="match status" value="1"/>
</dbReference>
<keyword evidence="6" id="KW-0973">c-di-GMP</keyword>
<evidence type="ECO:0000256" key="6">
    <source>
        <dbReference type="RuleBase" id="RU365021"/>
    </source>
</evidence>
<evidence type="ECO:0000256" key="3">
    <source>
        <dbReference type="ARBA" id="ARBA00022692"/>
    </source>
</evidence>
<organism evidence="8 9">
    <name type="scientific">Methylobacterium currus</name>
    <dbReference type="NCBI Taxonomy" id="2051553"/>
    <lineage>
        <taxon>Bacteria</taxon>
        <taxon>Pseudomonadati</taxon>
        <taxon>Pseudomonadota</taxon>
        <taxon>Alphaproteobacteria</taxon>
        <taxon>Hyphomicrobiales</taxon>
        <taxon>Methylobacteriaceae</taxon>
        <taxon>Methylobacterium</taxon>
    </lineage>
</organism>
<dbReference type="UniPathway" id="UPA00694"/>
<evidence type="ECO:0000256" key="5">
    <source>
        <dbReference type="ARBA" id="ARBA00023136"/>
    </source>
</evidence>
<reference evidence="8 9" key="1">
    <citation type="submission" date="2018-04" db="EMBL/GenBank/DDBJ databases">
        <title>Methylobacterium sp. PR1016A genome.</title>
        <authorList>
            <person name="Park W."/>
        </authorList>
    </citation>
    <scope>NUCLEOTIDE SEQUENCE [LARGE SCALE GENOMIC DNA]</scope>
    <source>
        <strain evidence="8 9">PR1016A</strain>
    </source>
</reference>